<feature type="compositionally biased region" description="Polar residues" evidence="2">
    <location>
        <begin position="143"/>
        <end position="171"/>
    </location>
</feature>
<dbReference type="SUPFAM" id="SSF57701">
    <property type="entry name" value="Zn2/Cys6 DNA-binding domain"/>
    <property type="match status" value="1"/>
</dbReference>
<comment type="caution">
    <text evidence="4">The sequence shown here is derived from an EMBL/GenBank/DDBJ whole genome shotgun (WGS) entry which is preliminary data.</text>
</comment>
<keyword evidence="5" id="KW-1185">Reference proteome</keyword>
<dbReference type="PROSITE" id="PS00463">
    <property type="entry name" value="ZN2_CY6_FUNGAL_1"/>
    <property type="match status" value="1"/>
</dbReference>
<dbReference type="AlphaFoldDB" id="A0A9P9K7L4"/>
<feature type="domain" description="Zn(2)-C6 fungal-type" evidence="3">
    <location>
        <begin position="31"/>
        <end position="61"/>
    </location>
</feature>
<name>A0A9P9K7L4_FUSSL</name>
<proteinExistence type="predicted"/>
<evidence type="ECO:0000256" key="1">
    <source>
        <dbReference type="ARBA" id="ARBA00023242"/>
    </source>
</evidence>
<dbReference type="SMART" id="SM00066">
    <property type="entry name" value="GAL4"/>
    <property type="match status" value="1"/>
</dbReference>
<protein>
    <recommendedName>
        <fullName evidence="3">Zn(2)-C6 fungal-type domain-containing protein</fullName>
    </recommendedName>
</protein>
<evidence type="ECO:0000313" key="4">
    <source>
        <dbReference type="EMBL" id="KAH7242954.1"/>
    </source>
</evidence>
<gene>
    <name evidence="4" type="ORF">B0J15DRAFT_501652</name>
</gene>
<dbReference type="InterPro" id="IPR036864">
    <property type="entry name" value="Zn2-C6_fun-type_DNA-bd_sf"/>
</dbReference>
<dbReference type="EMBL" id="JAGTJS010000019">
    <property type="protein sequence ID" value="KAH7242954.1"/>
    <property type="molecule type" value="Genomic_DNA"/>
</dbReference>
<dbReference type="PANTHER" id="PTHR47256">
    <property type="entry name" value="ZN(II)2CYS6 TRANSCRIPTION FACTOR (EUROFUNG)-RELATED"/>
    <property type="match status" value="1"/>
</dbReference>
<dbReference type="InterPro" id="IPR053187">
    <property type="entry name" value="Notoamide_regulator"/>
</dbReference>
<accession>A0A9P9K7L4</accession>
<dbReference type="PANTHER" id="PTHR47256:SF3">
    <property type="entry name" value="ZN(II)2CYS6 TRANSCRIPTION FACTOR (EUROFUNG)"/>
    <property type="match status" value="1"/>
</dbReference>
<feature type="region of interest" description="Disordered" evidence="2">
    <location>
        <begin position="1"/>
        <end position="24"/>
    </location>
</feature>
<evidence type="ECO:0000259" key="3">
    <source>
        <dbReference type="PROSITE" id="PS50048"/>
    </source>
</evidence>
<dbReference type="Gene3D" id="4.10.240.10">
    <property type="entry name" value="Zn(2)-C6 fungal-type DNA-binding domain"/>
    <property type="match status" value="1"/>
</dbReference>
<organism evidence="4 5">
    <name type="scientific">Fusarium solani</name>
    <name type="common">Filamentous fungus</name>
    <dbReference type="NCBI Taxonomy" id="169388"/>
    <lineage>
        <taxon>Eukaryota</taxon>
        <taxon>Fungi</taxon>
        <taxon>Dikarya</taxon>
        <taxon>Ascomycota</taxon>
        <taxon>Pezizomycotina</taxon>
        <taxon>Sordariomycetes</taxon>
        <taxon>Hypocreomycetidae</taxon>
        <taxon>Hypocreales</taxon>
        <taxon>Nectriaceae</taxon>
        <taxon>Fusarium</taxon>
        <taxon>Fusarium solani species complex</taxon>
    </lineage>
</organism>
<dbReference type="GO" id="GO:0000981">
    <property type="term" value="F:DNA-binding transcription factor activity, RNA polymerase II-specific"/>
    <property type="evidence" value="ECO:0007669"/>
    <property type="project" value="InterPro"/>
</dbReference>
<dbReference type="OrthoDB" id="5595695at2759"/>
<dbReference type="CDD" id="cd00067">
    <property type="entry name" value="GAL4"/>
    <property type="match status" value="1"/>
</dbReference>
<dbReference type="Pfam" id="PF00172">
    <property type="entry name" value="Zn_clus"/>
    <property type="match status" value="1"/>
</dbReference>
<keyword evidence="1" id="KW-0539">Nucleus</keyword>
<dbReference type="InterPro" id="IPR001138">
    <property type="entry name" value="Zn2Cys6_DnaBD"/>
</dbReference>
<evidence type="ECO:0000313" key="5">
    <source>
        <dbReference type="Proteomes" id="UP000736672"/>
    </source>
</evidence>
<feature type="region of interest" description="Disordered" evidence="2">
    <location>
        <begin position="132"/>
        <end position="182"/>
    </location>
</feature>
<dbReference type="PROSITE" id="PS50048">
    <property type="entry name" value="ZN2_CY6_FUNGAL_2"/>
    <property type="match status" value="1"/>
</dbReference>
<evidence type="ECO:0000256" key="2">
    <source>
        <dbReference type="SAM" id="MobiDB-lite"/>
    </source>
</evidence>
<dbReference type="Proteomes" id="UP000736672">
    <property type="component" value="Unassembled WGS sequence"/>
</dbReference>
<reference evidence="4" key="1">
    <citation type="journal article" date="2021" name="Nat. Commun.">
        <title>Genetic determinants of endophytism in the Arabidopsis root mycobiome.</title>
        <authorList>
            <person name="Mesny F."/>
            <person name="Miyauchi S."/>
            <person name="Thiergart T."/>
            <person name="Pickel B."/>
            <person name="Atanasova L."/>
            <person name="Karlsson M."/>
            <person name="Huettel B."/>
            <person name="Barry K.W."/>
            <person name="Haridas S."/>
            <person name="Chen C."/>
            <person name="Bauer D."/>
            <person name="Andreopoulos W."/>
            <person name="Pangilinan J."/>
            <person name="LaButti K."/>
            <person name="Riley R."/>
            <person name="Lipzen A."/>
            <person name="Clum A."/>
            <person name="Drula E."/>
            <person name="Henrissat B."/>
            <person name="Kohler A."/>
            <person name="Grigoriev I.V."/>
            <person name="Martin F.M."/>
            <person name="Hacquard S."/>
        </authorList>
    </citation>
    <scope>NUCLEOTIDE SEQUENCE</scope>
    <source>
        <strain evidence="4">FSSC 5 MPI-SDFR-AT-0091</strain>
    </source>
</reference>
<sequence>MRSLLSKPPSEDPPPSPPYAGVRKRAHVQTACQACRKRKIKCDDRRPKCTPCALSNQECRFPVDGVATQRDDLVRELQTTTRKHTHLRAVIEALRRAEGEQLKEILQRIRSAGSVDDLLDMVGDASLLLQSANMGSRREGTSNKETSSGNPLDNATAPGSSSTDRSAQLEYQESWLDPQGLR</sequence>
<dbReference type="GO" id="GO:0008270">
    <property type="term" value="F:zinc ion binding"/>
    <property type="evidence" value="ECO:0007669"/>
    <property type="project" value="InterPro"/>
</dbReference>